<keyword evidence="1" id="KW-1133">Transmembrane helix</keyword>
<sequence length="257" mass="28091">MGKVMRKQAGFGLVELMIALVLSLIVVGGLYAALIGDQKSYEATRASHLLVSKNRMSIQTLRLYLQQAGFRDYNQLYQNTLLPLVSAADSFGFTWDEAQMVQGLNDQTTFAGAKADTDVIAFRFYGAAAPNASMYTCDGSELAADTVTTLVFFISTSDQLVCRDAAGDTVFDESIDNLQVLYGSIDDSDFKYYTANDVADWNQINRVKVGLLVAQEVSMGSLTNTLDYKVLDKTVSVNDKSIRQAVSETVLLLNMGS</sequence>
<dbReference type="NCBIfam" id="TIGR02532">
    <property type="entry name" value="IV_pilin_GFxxxE"/>
    <property type="match status" value="1"/>
</dbReference>
<reference evidence="3" key="1">
    <citation type="submission" date="2023-07" db="EMBL/GenBank/DDBJ databases">
        <title>Draft genome sequence of Agarivorans aestuarii strain ZMCS4, a CAZymes producing bacteria isolated from the marine brown algae Clodostephus spongiosus.</title>
        <authorList>
            <person name="Lorente B."/>
            <person name="Cabral C."/>
            <person name="Frias J."/>
            <person name="Faria J."/>
            <person name="Toubarro D."/>
        </authorList>
    </citation>
    <scope>NUCLEOTIDE SEQUENCE [LARGE SCALE GENOMIC DNA]</scope>
    <source>
        <strain evidence="3">ZMCS4</strain>
    </source>
</reference>
<keyword evidence="1" id="KW-0812">Transmembrane</keyword>
<keyword evidence="1" id="KW-0472">Membrane</keyword>
<proteinExistence type="predicted"/>
<dbReference type="Pfam" id="PF16074">
    <property type="entry name" value="PilW"/>
    <property type="match status" value="1"/>
</dbReference>
<dbReference type="InterPro" id="IPR012902">
    <property type="entry name" value="N_methyl_site"/>
</dbReference>
<organism evidence="2 3">
    <name type="scientific">Agarivorans aestuarii</name>
    <dbReference type="NCBI Taxonomy" id="1563703"/>
    <lineage>
        <taxon>Bacteria</taxon>
        <taxon>Pseudomonadati</taxon>
        <taxon>Pseudomonadota</taxon>
        <taxon>Gammaproteobacteria</taxon>
        <taxon>Alteromonadales</taxon>
        <taxon>Alteromonadaceae</taxon>
        <taxon>Agarivorans</taxon>
    </lineage>
</organism>
<evidence type="ECO:0000313" key="2">
    <source>
        <dbReference type="EMBL" id="MEE1674511.1"/>
    </source>
</evidence>
<dbReference type="RefSeq" id="WP_329775612.1">
    <property type="nucleotide sequence ID" value="NZ_JAYDYW010000008.1"/>
</dbReference>
<protein>
    <submittedName>
        <fullName evidence="2">PilW family protein</fullName>
    </submittedName>
</protein>
<feature type="transmembrane region" description="Helical" evidence="1">
    <location>
        <begin position="12"/>
        <end position="34"/>
    </location>
</feature>
<name>A0ABU7G544_9ALTE</name>
<dbReference type="Pfam" id="PF07963">
    <property type="entry name" value="N_methyl"/>
    <property type="match status" value="1"/>
</dbReference>
<dbReference type="InterPro" id="IPR032092">
    <property type="entry name" value="PilW"/>
</dbReference>
<evidence type="ECO:0000313" key="3">
    <source>
        <dbReference type="Proteomes" id="UP001310248"/>
    </source>
</evidence>
<gene>
    <name evidence="2" type="ORF">SNR37_003954</name>
</gene>
<accession>A0ABU7G544</accession>
<comment type="caution">
    <text evidence="2">The sequence shown here is derived from an EMBL/GenBank/DDBJ whole genome shotgun (WGS) entry which is preliminary data.</text>
</comment>
<evidence type="ECO:0000256" key="1">
    <source>
        <dbReference type="SAM" id="Phobius"/>
    </source>
</evidence>
<dbReference type="Proteomes" id="UP001310248">
    <property type="component" value="Unassembled WGS sequence"/>
</dbReference>
<dbReference type="EMBL" id="JAYDYW010000008">
    <property type="protein sequence ID" value="MEE1674511.1"/>
    <property type="molecule type" value="Genomic_DNA"/>
</dbReference>
<keyword evidence="3" id="KW-1185">Reference proteome</keyword>
<reference evidence="2 3" key="2">
    <citation type="submission" date="2023-12" db="EMBL/GenBank/DDBJ databases">
        <authorList>
            <consortium name="Cladostephus spongiosus"/>
            <person name="Lorente B."/>
            <person name="Cabral C."/>
            <person name="Frias J."/>
            <person name="Faria J."/>
            <person name="Toubarro D."/>
        </authorList>
    </citation>
    <scope>NUCLEOTIDE SEQUENCE [LARGE SCALE GENOMIC DNA]</scope>
    <source>
        <strain evidence="2 3">ZMCS4</strain>
    </source>
</reference>